<dbReference type="Proteomes" id="UP000612899">
    <property type="component" value="Unassembled WGS sequence"/>
</dbReference>
<organism evidence="2 3">
    <name type="scientific">Rhizocola hellebori</name>
    <dbReference type="NCBI Taxonomy" id="1392758"/>
    <lineage>
        <taxon>Bacteria</taxon>
        <taxon>Bacillati</taxon>
        <taxon>Actinomycetota</taxon>
        <taxon>Actinomycetes</taxon>
        <taxon>Micromonosporales</taxon>
        <taxon>Micromonosporaceae</taxon>
        <taxon>Rhizocola</taxon>
    </lineage>
</organism>
<dbReference type="PANTHER" id="PTHR36222:SF1">
    <property type="entry name" value="SERINE PROTEASE INHIBITOR RV3364C"/>
    <property type="match status" value="1"/>
</dbReference>
<gene>
    <name evidence="2" type="ORF">Rhe02_53620</name>
</gene>
<keyword evidence="3" id="KW-1185">Reference proteome</keyword>
<dbReference type="InterPro" id="IPR004942">
    <property type="entry name" value="Roadblock/LAMTOR2_dom"/>
</dbReference>
<protein>
    <recommendedName>
        <fullName evidence="1">Roadblock/LAMTOR2 domain-containing protein</fullName>
    </recommendedName>
</protein>
<sequence>MTAVLSKPAQDLNWLVNGFAGRVPEVQHAMVASSDGMPVAISEGVSRELADQLAAVTSGLLGVAAVVATLADADEVRQAVIEMGRGYFIAMTVRDGSVFAVLASGQADLGVVGFEMARLVKQAGEILTPALRAELQQALPR</sequence>
<dbReference type="PANTHER" id="PTHR36222">
    <property type="entry name" value="SERINE PROTEASE INHIBITOR RV3364C"/>
    <property type="match status" value="1"/>
</dbReference>
<dbReference type="AlphaFoldDB" id="A0A8J3QCS7"/>
<name>A0A8J3QCS7_9ACTN</name>
<feature type="domain" description="Roadblock/LAMTOR2" evidence="1">
    <location>
        <begin position="13"/>
        <end position="103"/>
    </location>
</feature>
<proteinExistence type="predicted"/>
<evidence type="ECO:0000313" key="3">
    <source>
        <dbReference type="Proteomes" id="UP000612899"/>
    </source>
</evidence>
<dbReference type="SUPFAM" id="SSF103196">
    <property type="entry name" value="Roadblock/LC7 domain"/>
    <property type="match status" value="1"/>
</dbReference>
<evidence type="ECO:0000259" key="1">
    <source>
        <dbReference type="SMART" id="SM00960"/>
    </source>
</evidence>
<dbReference type="SMART" id="SM00960">
    <property type="entry name" value="Robl_LC7"/>
    <property type="match status" value="1"/>
</dbReference>
<comment type="caution">
    <text evidence="2">The sequence shown here is derived from an EMBL/GenBank/DDBJ whole genome shotgun (WGS) entry which is preliminary data.</text>
</comment>
<dbReference type="Gene3D" id="3.30.450.30">
    <property type="entry name" value="Dynein light chain 2a, cytoplasmic"/>
    <property type="match status" value="1"/>
</dbReference>
<dbReference type="EMBL" id="BONY01000035">
    <property type="protein sequence ID" value="GIH07295.1"/>
    <property type="molecule type" value="Genomic_DNA"/>
</dbReference>
<dbReference type="InterPro" id="IPR053141">
    <property type="entry name" value="Mycobact_SerProt_Inhib_Rv3364c"/>
</dbReference>
<accession>A0A8J3QCS7</accession>
<reference evidence="2" key="1">
    <citation type="submission" date="2021-01" db="EMBL/GenBank/DDBJ databases">
        <title>Whole genome shotgun sequence of Rhizocola hellebori NBRC 109834.</title>
        <authorList>
            <person name="Komaki H."/>
            <person name="Tamura T."/>
        </authorList>
    </citation>
    <scope>NUCLEOTIDE SEQUENCE</scope>
    <source>
        <strain evidence="2">NBRC 109834</strain>
    </source>
</reference>
<dbReference type="Pfam" id="PF03259">
    <property type="entry name" value="Robl_LC7"/>
    <property type="match status" value="1"/>
</dbReference>
<evidence type="ECO:0000313" key="2">
    <source>
        <dbReference type="EMBL" id="GIH07295.1"/>
    </source>
</evidence>